<proteinExistence type="predicted"/>
<evidence type="ECO:0000313" key="3">
    <source>
        <dbReference type="Proteomes" id="UP000254777"/>
    </source>
</evidence>
<feature type="transmembrane region" description="Helical" evidence="1">
    <location>
        <begin position="38"/>
        <end position="55"/>
    </location>
</feature>
<dbReference type="AlphaFoldDB" id="A0A379DCJ5"/>
<keyword evidence="1" id="KW-0472">Membrane</keyword>
<accession>A0A379DCJ5</accession>
<keyword evidence="1" id="KW-1133">Transmembrane helix</keyword>
<name>A0A379DCJ5_9FIRM</name>
<protein>
    <submittedName>
        <fullName evidence="2">Uncharacterized protein</fullName>
    </submittedName>
</protein>
<keyword evidence="1" id="KW-0812">Transmembrane</keyword>
<sequence>MCIKFIHKIIFSGISVAILAISDNSLGLHMYVQYKIDYIILFLVFFGISSLINDISKIVEYKINANSNTQLNKKY</sequence>
<dbReference type="Proteomes" id="UP000254777">
    <property type="component" value="Unassembled WGS sequence"/>
</dbReference>
<dbReference type="RefSeq" id="WP_004819532.1">
    <property type="nucleotide sequence ID" value="NZ_UGTH01000001.1"/>
</dbReference>
<gene>
    <name evidence="2" type="ORF">NCTC11088_00735</name>
</gene>
<feature type="transmembrane region" description="Helical" evidence="1">
    <location>
        <begin position="9"/>
        <end position="32"/>
    </location>
</feature>
<reference evidence="2 3" key="1">
    <citation type="submission" date="2018-06" db="EMBL/GenBank/DDBJ databases">
        <authorList>
            <consortium name="Pathogen Informatics"/>
            <person name="Doyle S."/>
        </authorList>
    </citation>
    <scope>NUCLEOTIDE SEQUENCE [LARGE SCALE GENOMIC DNA]</scope>
    <source>
        <strain evidence="2 3">NCTC11088</strain>
    </source>
</reference>
<evidence type="ECO:0000313" key="2">
    <source>
        <dbReference type="EMBL" id="SUB74973.1"/>
    </source>
</evidence>
<evidence type="ECO:0000256" key="1">
    <source>
        <dbReference type="SAM" id="Phobius"/>
    </source>
</evidence>
<organism evidence="2 3">
    <name type="scientific">Peptoniphilus indolicus</name>
    <dbReference type="NCBI Taxonomy" id="33030"/>
    <lineage>
        <taxon>Bacteria</taxon>
        <taxon>Bacillati</taxon>
        <taxon>Bacillota</taxon>
        <taxon>Tissierellia</taxon>
        <taxon>Tissierellales</taxon>
        <taxon>Peptoniphilaceae</taxon>
        <taxon>Peptoniphilus</taxon>
    </lineage>
</organism>
<dbReference type="EMBL" id="UGTH01000001">
    <property type="protein sequence ID" value="SUB74973.1"/>
    <property type="molecule type" value="Genomic_DNA"/>
</dbReference>